<proteinExistence type="predicted"/>
<name>A0ABT8FKD9_9ACTN</name>
<protein>
    <recommendedName>
        <fullName evidence="4">Peptidase</fullName>
    </recommendedName>
</protein>
<feature type="transmembrane region" description="Helical" evidence="1">
    <location>
        <begin position="26"/>
        <end position="46"/>
    </location>
</feature>
<accession>A0ABT8FKD9</accession>
<keyword evidence="1" id="KW-0812">Transmembrane</keyword>
<evidence type="ECO:0000313" key="2">
    <source>
        <dbReference type="EMBL" id="MDN4174930.1"/>
    </source>
</evidence>
<gene>
    <name evidence="2" type="ORF">QWY28_18350</name>
</gene>
<sequence>MYNTPGAAATGGGTGLAMTGLTGAPIWVFLAGFALLALSLAILRIVPRSER</sequence>
<organism evidence="2 3">
    <name type="scientific">Nocardioides oceani</name>
    <dbReference type="NCBI Taxonomy" id="3058369"/>
    <lineage>
        <taxon>Bacteria</taxon>
        <taxon>Bacillati</taxon>
        <taxon>Actinomycetota</taxon>
        <taxon>Actinomycetes</taxon>
        <taxon>Propionibacteriales</taxon>
        <taxon>Nocardioidaceae</taxon>
        <taxon>Nocardioides</taxon>
    </lineage>
</organism>
<evidence type="ECO:0000256" key="1">
    <source>
        <dbReference type="SAM" id="Phobius"/>
    </source>
</evidence>
<comment type="caution">
    <text evidence="2">The sequence shown here is derived from an EMBL/GenBank/DDBJ whole genome shotgun (WGS) entry which is preliminary data.</text>
</comment>
<evidence type="ECO:0000313" key="3">
    <source>
        <dbReference type="Proteomes" id="UP001168620"/>
    </source>
</evidence>
<dbReference type="Proteomes" id="UP001168620">
    <property type="component" value="Unassembled WGS sequence"/>
</dbReference>
<dbReference type="RefSeq" id="WP_300954030.1">
    <property type="nucleotide sequence ID" value="NZ_JAUHJQ010000009.1"/>
</dbReference>
<keyword evidence="3" id="KW-1185">Reference proteome</keyword>
<reference evidence="2" key="1">
    <citation type="submission" date="2023-06" db="EMBL/GenBank/DDBJ databases">
        <title>Draft genome sequence of Nocardioides sp. SOB77.</title>
        <authorList>
            <person name="Zhang G."/>
        </authorList>
    </citation>
    <scope>NUCLEOTIDE SEQUENCE</scope>
    <source>
        <strain evidence="2">SOB77</strain>
    </source>
</reference>
<evidence type="ECO:0008006" key="4">
    <source>
        <dbReference type="Google" id="ProtNLM"/>
    </source>
</evidence>
<keyword evidence="1" id="KW-0472">Membrane</keyword>
<keyword evidence="1" id="KW-1133">Transmembrane helix</keyword>
<dbReference type="EMBL" id="JAUHJQ010000009">
    <property type="protein sequence ID" value="MDN4174930.1"/>
    <property type="molecule type" value="Genomic_DNA"/>
</dbReference>